<feature type="domain" description="UmuC" evidence="6">
    <location>
        <begin position="22"/>
        <end position="202"/>
    </location>
</feature>
<evidence type="ECO:0000313" key="8">
    <source>
        <dbReference type="Proteomes" id="UP000250222"/>
    </source>
</evidence>
<dbReference type="InterPro" id="IPR022880">
    <property type="entry name" value="DNApol_IV"/>
</dbReference>
<dbReference type="Pfam" id="PF11799">
    <property type="entry name" value="IMS_C"/>
    <property type="match status" value="1"/>
</dbReference>
<dbReference type="SUPFAM" id="SSF56672">
    <property type="entry name" value="DNA/RNA polymerases"/>
    <property type="match status" value="1"/>
</dbReference>
<dbReference type="PANTHER" id="PTHR11076:SF33">
    <property type="entry name" value="DNA POLYMERASE KAPPA"/>
    <property type="match status" value="1"/>
</dbReference>
<dbReference type="NCBIfam" id="NF002677">
    <property type="entry name" value="PRK02406.1"/>
    <property type="match status" value="1"/>
</dbReference>
<dbReference type="Gene3D" id="3.30.1490.100">
    <property type="entry name" value="DNA polymerase, Y-family, little finger domain"/>
    <property type="match status" value="1"/>
</dbReference>
<feature type="site" description="Substrate discrimination" evidence="4">
    <location>
        <position position="31"/>
    </location>
</feature>
<dbReference type="NCBIfam" id="NF003015">
    <property type="entry name" value="PRK03858.1"/>
    <property type="match status" value="1"/>
</dbReference>
<accession>A0A2Y9C0G6</accession>
<keyword evidence="4" id="KW-0235">DNA replication</keyword>
<feature type="compositionally biased region" description="Low complexity" evidence="5">
    <location>
        <begin position="252"/>
        <end position="261"/>
    </location>
</feature>
<keyword evidence="4" id="KW-0515">Mutator protein</keyword>
<dbReference type="GO" id="GO:0003887">
    <property type="term" value="F:DNA-directed DNA polymerase activity"/>
    <property type="evidence" value="ECO:0007669"/>
    <property type="project" value="UniProtKB-UniRule"/>
</dbReference>
<gene>
    <name evidence="4" type="primary">dinB</name>
    <name evidence="7" type="ORF">SAMN05216184_11570</name>
</gene>
<dbReference type="Proteomes" id="UP000250222">
    <property type="component" value="Unassembled WGS sequence"/>
</dbReference>
<dbReference type="InterPro" id="IPR017961">
    <property type="entry name" value="DNA_pol_Y-fam_little_finger"/>
</dbReference>
<dbReference type="GO" id="GO:0006281">
    <property type="term" value="P:DNA repair"/>
    <property type="evidence" value="ECO:0007669"/>
    <property type="project" value="UniProtKB-UniRule"/>
</dbReference>
<dbReference type="Gene3D" id="3.40.1170.60">
    <property type="match status" value="1"/>
</dbReference>
<dbReference type="InterPro" id="IPR043502">
    <property type="entry name" value="DNA/RNA_pol_sf"/>
</dbReference>
<dbReference type="PROSITE" id="PS50173">
    <property type="entry name" value="UMUC"/>
    <property type="match status" value="1"/>
</dbReference>
<dbReference type="GO" id="GO:0005829">
    <property type="term" value="C:cytosol"/>
    <property type="evidence" value="ECO:0007669"/>
    <property type="project" value="TreeGrafter"/>
</dbReference>
<dbReference type="Gene3D" id="3.30.70.270">
    <property type="match status" value="1"/>
</dbReference>
<dbReference type="InterPro" id="IPR036775">
    <property type="entry name" value="DNA_pol_Y-fam_lit_finger_sf"/>
</dbReference>
<keyword evidence="4" id="KW-0239">DNA-directed DNA polymerase</keyword>
<dbReference type="InterPro" id="IPR043128">
    <property type="entry name" value="Rev_trsase/Diguanyl_cyclase"/>
</dbReference>
<dbReference type="AlphaFoldDB" id="A0A2Y9C0G6"/>
<dbReference type="SUPFAM" id="SSF100879">
    <property type="entry name" value="Lesion bypass DNA polymerase (Y-family), little finger domain"/>
    <property type="match status" value="1"/>
</dbReference>
<reference evidence="7 8" key="1">
    <citation type="submission" date="2016-10" db="EMBL/GenBank/DDBJ databases">
        <authorList>
            <person name="Cai Z."/>
        </authorList>
    </citation>
    <scope>NUCLEOTIDE SEQUENCE [LARGE SCALE GENOMIC DNA]</scope>
    <source>
        <strain evidence="7 8">CGMCC 1.10826</strain>
    </source>
</reference>
<comment type="similarity">
    <text evidence="1 4">Belongs to the DNA polymerase type-Y family.</text>
</comment>
<feature type="region of interest" description="Disordered" evidence="5">
    <location>
        <begin position="239"/>
        <end position="269"/>
    </location>
</feature>
<keyword evidence="4" id="KW-0227">DNA damage</keyword>
<name>A0A2Y9C0G6_9MICO</name>
<keyword evidence="4" id="KW-0808">Transferase</keyword>
<dbReference type="InterPro" id="IPR001126">
    <property type="entry name" value="UmuC"/>
</dbReference>
<evidence type="ECO:0000256" key="4">
    <source>
        <dbReference type="HAMAP-Rule" id="MF_01113"/>
    </source>
</evidence>
<evidence type="ECO:0000256" key="3">
    <source>
        <dbReference type="ARBA" id="ARBA00049244"/>
    </source>
</evidence>
<sequence>MTPAVERAFEYAGPVSTTGPTILHADLDAFYASVEQLLQPALRGRPIAVGGSDRGGVVLAASYEAKEHGVQGGMAGWKAAQLCPGLTFVRGSFHRYQAIADDVMAILGDVTPLVQRISIDEAFLDVAGSTHLFGPPAAIAALLRERVRREVGLPISVGAARTKHLAKIASQVAKPDGLVVVEPDDERDFLDPLPVGLIWGVGPVTQQRLADRGIHTIGDLARTERSAMERYLGRATGGTLHSLAHNEDPRRVSTSTRARSVGAQSAVGRRPATPELVREVLGHLAERVASRLRAKDRAGRTVTVRVRFLAMRSVTRALTLPGPVSATLTLTEVAERLAWQAIDDEGGERPEITLLGISVSKLTAQAAIQLELPLPPPDPWRPGSETGAARWALDRSMDAARERFGRSAVGYLPAAMGRGAGVPEEFRELAEKEL</sequence>
<dbReference type="GO" id="GO:0009432">
    <property type="term" value="P:SOS response"/>
    <property type="evidence" value="ECO:0007669"/>
    <property type="project" value="TreeGrafter"/>
</dbReference>
<comment type="function">
    <text evidence="2 4">Poorly processive, error-prone DNA polymerase involved in untargeted mutagenesis. Copies undamaged DNA at stalled replication forks, which arise in vivo from mismatched or misaligned primer ends. These misaligned primers can be extended by PolIV. Exhibits no 3'-5' exonuclease (proofreading) activity. May be involved in translesional synthesis, in conjunction with the beta clamp from PolIII.</text>
</comment>
<keyword evidence="4" id="KW-0238">DNA-binding</keyword>
<feature type="binding site" evidence="4">
    <location>
        <position position="26"/>
    </location>
    <ligand>
        <name>Mg(2+)</name>
        <dbReference type="ChEBI" id="CHEBI:18420"/>
    </ligand>
</feature>
<evidence type="ECO:0000256" key="1">
    <source>
        <dbReference type="ARBA" id="ARBA00010945"/>
    </source>
</evidence>
<keyword evidence="4" id="KW-0548">Nucleotidyltransferase</keyword>
<evidence type="ECO:0000259" key="6">
    <source>
        <dbReference type="PROSITE" id="PS50173"/>
    </source>
</evidence>
<evidence type="ECO:0000256" key="2">
    <source>
        <dbReference type="ARBA" id="ARBA00025589"/>
    </source>
</evidence>
<dbReference type="GO" id="GO:0000287">
    <property type="term" value="F:magnesium ion binding"/>
    <property type="evidence" value="ECO:0007669"/>
    <property type="project" value="UniProtKB-UniRule"/>
</dbReference>
<keyword evidence="4" id="KW-0963">Cytoplasm</keyword>
<evidence type="ECO:0000313" key="7">
    <source>
        <dbReference type="EMBL" id="SSA46142.1"/>
    </source>
</evidence>
<comment type="cofactor">
    <cofactor evidence="4">
        <name>Mg(2+)</name>
        <dbReference type="ChEBI" id="CHEBI:18420"/>
    </cofactor>
    <text evidence="4">Binds 2 magnesium ions per subunit.</text>
</comment>
<protein>
    <recommendedName>
        <fullName evidence="4">DNA polymerase IV</fullName>
        <shortName evidence="4">Pol IV</shortName>
        <ecNumber evidence="4">2.7.7.7</ecNumber>
    </recommendedName>
</protein>
<evidence type="ECO:0000256" key="5">
    <source>
        <dbReference type="SAM" id="MobiDB-lite"/>
    </source>
</evidence>
<dbReference type="EMBL" id="UETB01000015">
    <property type="protein sequence ID" value="SSA46142.1"/>
    <property type="molecule type" value="Genomic_DNA"/>
</dbReference>
<dbReference type="PANTHER" id="PTHR11076">
    <property type="entry name" value="DNA REPAIR POLYMERASE UMUC / TRANSFERASE FAMILY MEMBER"/>
    <property type="match status" value="1"/>
</dbReference>
<dbReference type="Gene3D" id="1.10.150.20">
    <property type="entry name" value="5' to 3' exonuclease, C-terminal subdomain"/>
    <property type="match status" value="1"/>
</dbReference>
<feature type="binding site" evidence="4">
    <location>
        <position position="120"/>
    </location>
    <ligand>
        <name>Mg(2+)</name>
        <dbReference type="ChEBI" id="CHEBI:18420"/>
    </ligand>
</feature>
<dbReference type="InterPro" id="IPR024728">
    <property type="entry name" value="PolY_HhH_motif"/>
</dbReference>
<comment type="subunit">
    <text evidence="4">Monomer.</text>
</comment>
<dbReference type="HAMAP" id="MF_01113">
    <property type="entry name" value="DNApol_IV"/>
    <property type="match status" value="1"/>
</dbReference>
<comment type="subcellular location">
    <subcellularLocation>
        <location evidence="4">Cytoplasm</location>
    </subcellularLocation>
</comment>
<dbReference type="GO" id="GO:0042276">
    <property type="term" value="P:error-prone translesion synthesis"/>
    <property type="evidence" value="ECO:0007669"/>
    <property type="project" value="TreeGrafter"/>
</dbReference>
<dbReference type="CDD" id="cd03586">
    <property type="entry name" value="PolY_Pol_IV_kappa"/>
    <property type="match status" value="1"/>
</dbReference>
<keyword evidence="4" id="KW-0234">DNA repair</keyword>
<dbReference type="Pfam" id="PF00817">
    <property type="entry name" value="IMS"/>
    <property type="match status" value="1"/>
</dbReference>
<dbReference type="Pfam" id="PF11798">
    <property type="entry name" value="IMS_HHH"/>
    <property type="match status" value="1"/>
</dbReference>
<proteinExistence type="inferred from homology"/>
<keyword evidence="8" id="KW-1185">Reference proteome</keyword>
<feature type="active site" evidence="4">
    <location>
        <position position="121"/>
    </location>
</feature>
<organism evidence="7 8">
    <name type="scientific">Georgenia satyanarayanai</name>
    <dbReference type="NCBI Taxonomy" id="860221"/>
    <lineage>
        <taxon>Bacteria</taxon>
        <taxon>Bacillati</taxon>
        <taxon>Actinomycetota</taxon>
        <taxon>Actinomycetes</taxon>
        <taxon>Micrococcales</taxon>
        <taxon>Bogoriellaceae</taxon>
        <taxon>Georgenia</taxon>
    </lineage>
</organism>
<keyword evidence="4" id="KW-0479">Metal-binding</keyword>
<keyword evidence="4" id="KW-0460">Magnesium</keyword>
<dbReference type="EC" id="2.7.7.7" evidence="4"/>
<dbReference type="InterPro" id="IPR050116">
    <property type="entry name" value="DNA_polymerase-Y"/>
</dbReference>
<dbReference type="GO" id="GO:0003684">
    <property type="term" value="F:damaged DNA binding"/>
    <property type="evidence" value="ECO:0007669"/>
    <property type="project" value="InterPro"/>
</dbReference>
<comment type="catalytic activity">
    <reaction evidence="3 4">
        <text>DNA(n) + a 2'-deoxyribonucleoside 5'-triphosphate = DNA(n+1) + diphosphate</text>
        <dbReference type="Rhea" id="RHEA:22508"/>
        <dbReference type="Rhea" id="RHEA-COMP:17339"/>
        <dbReference type="Rhea" id="RHEA-COMP:17340"/>
        <dbReference type="ChEBI" id="CHEBI:33019"/>
        <dbReference type="ChEBI" id="CHEBI:61560"/>
        <dbReference type="ChEBI" id="CHEBI:173112"/>
        <dbReference type="EC" id="2.7.7.7"/>
    </reaction>
</comment>
<dbReference type="GO" id="GO:0006261">
    <property type="term" value="P:DNA-templated DNA replication"/>
    <property type="evidence" value="ECO:0007669"/>
    <property type="project" value="UniProtKB-UniRule"/>
</dbReference>